<keyword evidence="2" id="KW-1185">Reference proteome</keyword>
<name>A0A430A145_9ENTE</name>
<accession>A0A430A145</accession>
<evidence type="ECO:0000313" key="2">
    <source>
        <dbReference type="Proteomes" id="UP000287857"/>
    </source>
</evidence>
<dbReference type="EMBL" id="NGJS01000002">
    <property type="protein sequence ID" value="RSU00103.1"/>
    <property type="molecule type" value="Genomic_DNA"/>
</dbReference>
<reference evidence="1 2" key="1">
    <citation type="submission" date="2017-05" db="EMBL/GenBank/DDBJ databases">
        <title>Vagococcus spp. assemblies.</title>
        <authorList>
            <person name="Gulvik C.A."/>
        </authorList>
    </citation>
    <scope>NUCLEOTIDE SEQUENCE [LARGE SCALE GENOMIC DNA]</scope>
    <source>
        <strain evidence="1 2">SS1995</strain>
    </source>
</reference>
<comment type="caution">
    <text evidence="1">The sequence shown here is derived from an EMBL/GenBank/DDBJ whole genome shotgun (WGS) entry which is preliminary data.</text>
</comment>
<organism evidence="1 2">
    <name type="scientific">Vagococcus vulneris</name>
    <dbReference type="NCBI Taxonomy" id="1977869"/>
    <lineage>
        <taxon>Bacteria</taxon>
        <taxon>Bacillati</taxon>
        <taxon>Bacillota</taxon>
        <taxon>Bacilli</taxon>
        <taxon>Lactobacillales</taxon>
        <taxon>Enterococcaceae</taxon>
        <taxon>Vagococcus</taxon>
    </lineage>
</organism>
<protein>
    <submittedName>
        <fullName evidence="1">Uncharacterized protein</fullName>
    </submittedName>
</protein>
<sequence length="59" mass="6875">MDGKTLDLLKSFKKKDASQKSDLIFRSESNNILSITKPRKWLLVIQDEIEKIVKMILKV</sequence>
<dbReference type="Proteomes" id="UP000287857">
    <property type="component" value="Unassembled WGS sequence"/>
</dbReference>
<dbReference type="AlphaFoldDB" id="A0A430A145"/>
<proteinExistence type="predicted"/>
<gene>
    <name evidence="1" type="ORF">CBF37_02040</name>
</gene>
<evidence type="ECO:0000313" key="1">
    <source>
        <dbReference type="EMBL" id="RSU00103.1"/>
    </source>
</evidence>
<dbReference type="RefSeq" id="WP_125983055.1">
    <property type="nucleotide sequence ID" value="NZ_NGJS01000002.1"/>
</dbReference>